<dbReference type="PANTHER" id="PTHR12802">
    <property type="entry name" value="SWI/SNF COMPLEX-RELATED"/>
    <property type="match status" value="1"/>
</dbReference>
<evidence type="ECO:0000259" key="10">
    <source>
        <dbReference type="PROSITE" id="PS50934"/>
    </source>
</evidence>
<dbReference type="Pfam" id="PF04433">
    <property type="entry name" value="SWIRM"/>
    <property type="match status" value="1"/>
</dbReference>
<dbReference type="AlphaFoldDB" id="A0ABD3GD02"/>
<evidence type="ECO:0000256" key="4">
    <source>
        <dbReference type="ARBA" id="ARBA00023015"/>
    </source>
</evidence>
<comment type="caution">
    <text evidence="12">The sequence shown here is derived from an EMBL/GenBank/DDBJ whole genome shotgun (WGS) entry which is preliminary data.</text>
</comment>
<feature type="compositionally biased region" description="Low complexity" evidence="8">
    <location>
        <begin position="106"/>
        <end position="115"/>
    </location>
</feature>
<dbReference type="InterPro" id="IPR001005">
    <property type="entry name" value="SANT/Myb"/>
</dbReference>
<dbReference type="Gene3D" id="1.10.10.10">
    <property type="entry name" value="Winged helix-like DNA-binding domain superfamily/Winged helix DNA-binding domain"/>
    <property type="match status" value="1"/>
</dbReference>
<dbReference type="SMART" id="SM00717">
    <property type="entry name" value="SANT"/>
    <property type="match status" value="1"/>
</dbReference>
<evidence type="ECO:0000256" key="2">
    <source>
        <dbReference type="ARBA" id="ARBA00022771"/>
    </source>
</evidence>
<keyword evidence="7" id="KW-0539">Nucleus</keyword>
<keyword evidence="6" id="KW-0804">Transcription</keyword>
<dbReference type="InterPro" id="IPR017884">
    <property type="entry name" value="SANT_dom"/>
</dbReference>
<dbReference type="PROSITE" id="PS51293">
    <property type="entry name" value="SANT"/>
    <property type="match status" value="1"/>
</dbReference>
<dbReference type="Pfam" id="PF00249">
    <property type="entry name" value="Myb_DNA-binding"/>
    <property type="match status" value="1"/>
</dbReference>
<feature type="domain" description="Myb-like" evidence="9">
    <location>
        <begin position="495"/>
        <end position="537"/>
    </location>
</feature>
<protein>
    <submittedName>
        <fullName evidence="12">Uncharacterized protein</fullName>
    </submittedName>
</protein>
<dbReference type="InterPro" id="IPR036388">
    <property type="entry name" value="WH-like_DNA-bd_sf"/>
</dbReference>
<feature type="domain" description="SWIRM" evidence="10">
    <location>
        <begin position="267"/>
        <end position="364"/>
    </location>
</feature>
<dbReference type="EMBL" id="JBJQOH010000008">
    <property type="protein sequence ID" value="KAL3677040.1"/>
    <property type="molecule type" value="Genomic_DNA"/>
</dbReference>
<evidence type="ECO:0000256" key="8">
    <source>
        <dbReference type="SAM" id="MobiDB-lite"/>
    </source>
</evidence>
<feature type="compositionally biased region" description="Basic and acidic residues" evidence="8">
    <location>
        <begin position="679"/>
        <end position="696"/>
    </location>
</feature>
<evidence type="ECO:0000256" key="1">
    <source>
        <dbReference type="ARBA" id="ARBA00022723"/>
    </source>
</evidence>
<evidence type="ECO:0000313" key="13">
    <source>
        <dbReference type="Proteomes" id="UP001633002"/>
    </source>
</evidence>
<evidence type="ECO:0000259" key="11">
    <source>
        <dbReference type="PROSITE" id="PS51293"/>
    </source>
</evidence>
<dbReference type="GO" id="GO:0008270">
    <property type="term" value="F:zinc ion binding"/>
    <property type="evidence" value="ECO:0007669"/>
    <property type="project" value="UniProtKB-KW"/>
</dbReference>
<dbReference type="InterPro" id="IPR000433">
    <property type="entry name" value="Znf_ZZ"/>
</dbReference>
<sequence>MADDNEPLVKSGDLTRNLPSVPSSSKRKRGGGGEVLVGGDGEDGGESGSGAETSLEIRSKRRNGVGGRTGDVDAAIGGKVGGAVSSVEGSETTTTKRKRKSLDRVAAAAALASASVGVPEDDAGSLSPSREALRNGSSSSKKRKPGGGGFSDDPAAGMDAEPNDEGRASQGLRLRFTRSGNSLAAKKVVPLAEEEKRTGEGSEHVEGAASRIRSTNQAANRSGEEAWAMPSQARDQSHALTGEPDDTLPNSNSGKIPEKPSLTREIYRIPAYAGWFNWSKIHNIEKRSVLEFFDGKSLSKTPKIYKEYRDFIINKYRENPQRTLTFTEVRRMLIGDVNAIRRVFDFLDHWGLINYHSASETNQEPSPSVTIDDGIPNGVRVALGPVVTHITGNNPYLQRSDSTNASGVQIQNLSSYKNAFEQLSSAGEAERIATKVNCSSCGGDCSKVRFHCQEEVQAGLDLCTACFRAGKYGAGLAAQSFVRMEGETHPGGDQWSTKETLSLLEAIARFGDNWNQVADYVGTKAKAECVKQFVRLPFGDRFLLDQGAEPASLQDRNMLVDDEREAKTSDKAHEADESRKSNGEKHSESADGVASKAHKPERLLATKEFSPFQDLNNPLLSQVALMSAMVGPRVAAAAAEAAITTIAEVEPALANHPIANGFSPLPGAQQYLDSRSRELTMSEAKEEQSPVEHVDGESGGAPSAVQLQVGIATSLAAAAVNARLLADQEEREMELLMTDIIENQLKALYAKLEHFEELELLLEKERLQVEQARQTLFAHQILSAESRLRLSRHG</sequence>
<feature type="region of interest" description="Disordered" evidence="8">
    <location>
        <begin position="1"/>
        <end position="259"/>
    </location>
</feature>
<dbReference type="FunFam" id="1.10.10.10:FF:000020">
    <property type="entry name" value="SWI/SNF complex subunit SMARCC2 isoform c"/>
    <property type="match status" value="1"/>
</dbReference>
<dbReference type="PROSITE" id="PS01357">
    <property type="entry name" value="ZF_ZZ_1"/>
    <property type="match status" value="1"/>
</dbReference>
<dbReference type="CDD" id="cd00167">
    <property type="entry name" value="SANT"/>
    <property type="match status" value="1"/>
</dbReference>
<keyword evidence="1" id="KW-0479">Metal-binding</keyword>
<dbReference type="InterPro" id="IPR009057">
    <property type="entry name" value="Homeodomain-like_sf"/>
</dbReference>
<feature type="region of interest" description="Disordered" evidence="8">
    <location>
        <begin position="554"/>
        <end position="599"/>
    </location>
</feature>
<dbReference type="Gene3D" id="1.10.10.60">
    <property type="entry name" value="Homeodomain-like"/>
    <property type="match status" value="1"/>
</dbReference>
<keyword evidence="13" id="KW-1185">Reference proteome</keyword>
<dbReference type="SUPFAM" id="SSF46689">
    <property type="entry name" value="Homeodomain-like"/>
    <property type="match status" value="2"/>
</dbReference>
<dbReference type="PROSITE" id="PS50090">
    <property type="entry name" value="MYB_LIKE"/>
    <property type="match status" value="1"/>
</dbReference>
<evidence type="ECO:0000256" key="7">
    <source>
        <dbReference type="ARBA" id="ARBA00023242"/>
    </source>
</evidence>
<dbReference type="PANTHER" id="PTHR12802:SF140">
    <property type="entry name" value="SWI_SNF COMPLEX SUBUNIT SWI3A"/>
    <property type="match status" value="1"/>
</dbReference>
<dbReference type="GO" id="GO:0003677">
    <property type="term" value="F:DNA binding"/>
    <property type="evidence" value="ECO:0007669"/>
    <property type="project" value="UniProtKB-KW"/>
</dbReference>
<keyword evidence="2" id="KW-0863">Zinc-finger</keyword>
<feature type="region of interest" description="Disordered" evidence="8">
    <location>
        <begin position="679"/>
        <end position="700"/>
    </location>
</feature>
<name>A0ABD3GD02_9MARC</name>
<dbReference type="SUPFAM" id="SSF57850">
    <property type="entry name" value="RING/U-box"/>
    <property type="match status" value="1"/>
</dbReference>
<dbReference type="FunFam" id="1.10.10.60:FF:000014">
    <property type="entry name" value="SWI/SNF complex subunit SMARCC2 isoform C"/>
    <property type="match status" value="1"/>
</dbReference>
<dbReference type="Proteomes" id="UP001633002">
    <property type="component" value="Unassembled WGS sequence"/>
</dbReference>
<organism evidence="12 13">
    <name type="scientific">Riccia sorocarpa</name>
    <dbReference type="NCBI Taxonomy" id="122646"/>
    <lineage>
        <taxon>Eukaryota</taxon>
        <taxon>Viridiplantae</taxon>
        <taxon>Streptophyta</taxon>
        <taxon>Embryophyta</taxon>
        <taxon>Marchantiophyta</taxon>
        <taxon>Marchantiopsida</taxon>
        <taxon>Marchantiidae</taxon>
        <taxon>Marchantiales</taxon>
        <taxon>Ricciaceae</taxon>
        <taxon>Riccia</taxon>
    </lineage>
</organism>
<keyword evidence="5" id="KW-0238">DNA-binding</keyword>
<evidence type="ECO:0000256" key="6">
    <source>
        <dbReference type="ARBA" id="ARBA00023163"/>
    </source>
</evidence>
<dbReference type="Pfam" id="PF16495">
    <property type="entry name" value="SWIRM-assoc_1"/>
    <property type="match status" value="1"/>
</dbReference>
<accession>A0ABD3GD02</accession>
<dbReference type="InterPro" id="IPR032451">
    <property type="entry name" value="SMARCC_C"/>
</dbReference>
<dbReference type="GO" id="GO:0005634">
    <property type="term" value="C:nucleus"/>
    <property type="evidence" value="ECO:0007669"/>
    <property type="project" value="UniProtKB-ARBA"/>
</dbReference>
<feature type="domain" description="SANT" evidence="11">
    <location>
        <begin position="490"/>
        <end position="541"/>
    </location>
</feature>
<keyword evidence="4" id="KW-0805">Transcription regulation</keyword>
<feature type="compositionally biased region" description="Basic and acidic residues" evidence="8">
    <location>
        <begin position="193"/>
        <end position="206"/>
    </location>
</feature>
<proteinExistence type="predicted"/>
<dbReference type="InterPro" id="IPR007526">
    <property type="entry name" value="SWIRM"/>
</dbReference>
<gene>
    <name evidence="12" type="ORF">R1sor_026988</name>
</gene>
<evidence type="ECO:0000256" key="5">
    <source>
        <dbReference type="ARBA" id="ARBA00023125"/>
    </source>
</evidence>
<keyword evidence="3" id="KW-0862">Zinc</keyword>
<feature type="compositionally biased region" description="Basic and acidic residues" evidence="8">
    <location>
        <begin position="558"/>
        <end position="589"/>
    </location>
</feature>
<evidence type="ECO:0000256" key="3">
    <source>
        <dbReference type="ARBA" id="ARBA00022833"/>
    </source>
</evidence>
<reference evidence="12 13" key="1">
    <citation type="submission" date="2024-09" db="EMBL/GenBank/DDBJ databases">
        <title>Chromosome-scale assembly of Riccia sorocarpa.</title>
        <authorList>
            <person name="Paukszto L."/>
        </authorList>
    </citation>
    <scope>NUCLEOTIDE SEQUENCE [LARGE SCALE GENOMIC DNA]</scope>
    <source>
        <strain evidence="12">LP-2024</strain>
        <tissue evidence="12">Aerial parts of the thallus</tissue>
    </source>
</reference>
<dbReference type="PROSITE" id="PS50934">
    <property type="entry name" value="SWIRM"/>
    <property type="match status" value="1"/>
</dbReference>
<evidence type="ECO:0000313" key="12">
    <source>
        <dbReference type="EMBL" id="KAL3677040.1"/>
    </source>
</evidence>
<evidence type="ECO:0000259" key="9">
    <source>
        <dbReference type="PROSITE" id="PS50090"/>
    </source>
</evidence>